<dbReference type="EMBL" id="ANAH02000033">
    <property type="protein sequence ID" value="EPX57659.1"/>
    <property type="molecule type" value="Genomic_DNA"/>
</dbReference>
<dbReference type="Pfam" id="PF00782">
    <property type="entry name" value="DSPc"/>
    <property type="match status" value="1"/>
</dbReference>
<name>S9Q8L5_CYSF2</name>
<reference evidence="2" key="1">
    <citation type="submission" date="2013-05" db="EMBL/GenBank/DDBJ databases">
        <title>Genome assembly of Cystobacter fuscus DSM 2262.</title>
        <authorList>
            <person name="Sharma G."/>
            <person name="Khatri I."/>
            <person name="Kaur C."/>
            <person name="Mayilraj S."/>
            <person name="Subramanian S."/>
        </authorList>
    </citation>
    <scope>NUCLEOTIDE SEQUENCE [LARGE SCALE GENOMIC DNA]</scope>
    <source>
        <strain evidence="2">DSM 2262</strain>
    </source>
</reference>
<sequence>MRKMVEIWPGLHVGNELDYENTVRHQTGWSVVHACKEPYHRGALGYRTPLVSEAHPEALVARRGARLMLNLVDMTDPAYIPKDAIDAALAFIHEALGAGQRVLLHCNQGSSRSPTIAFLYLVAHTRRFATQTFEEAALEFRVLYPGYAPALGMYEFARQHFEAYRASRPA</sequence>
<evidence type="ECO:0000313" key="2">
    <source>
        <dbReference type="EMBL" id="EPX57659.1"/>
    </source>
</evidence>
<dbReference type="SUPFAM" id="SSF52799">
    <property type="entry name" value="(Phosphotyrosine protein) phosphatases II"/>
    <property type="match status" value="1"/>
</dbReference>
<dbReference type="AlphaFoldDB" id="S9Q8L5"/>
<keyword evidence="3" id="KW-1185">Reference proteome</keyword>
<dbReference type="InterPro" id="IPR000387">
    <property type="entry name" value="Tyr_Pase_dom"/>
</dbReference>
<organism evidence="2 3">
    <name type="scientific">Cystobacter fuscus (strain ATCC 25194 / DSM 2262 / NBRC 100088 / M29)</name>
    <dbReference type="NCBI Taxonomy" id="1242864"/>
    <lineage>
        <taxon>Bacteria</taxon>
        <taxon>Pseudomonadati</taxon>
        <taxon>Myxococcota</taxon>
        <taxon>Myxococcia</taxon>
        <taxon>Myxococcales</taxon>
        <taxon>Cystobacterineae</taxon>
        <taxon>Archangiaceae</taxon>
        <taxon>Cystobacter</taxon>
    </lineage>
</organism>
<dbReference type="PROSITE" id="PS50056">
    <property type="entry name" value="TYR_PHOSPHATASE_2"/>
    <property type="match status" value="1"/>
</dbReference>
<evidence type="ECO:0000313" key="3">
    <source>
        <dbReference type="Proteomes" id="UP000011682"/>
    </source>
</evidence>
<gene>
    <name evidence="2" type="ORF">D187_004798</name>
</gene>
<dbReference type="InterPro" id="IPR016130">
    <property type="entry name" value="Tyr_Pase_AS"/>
</dbReference>
<feature type="domain" description="Tyrosine specific protein phosphatases" evidence="1">
    <location>
        <begin position="82"/>
        <end position="155"/>
    </location>
</feature>
<accession>S9Q8L5</accession>
<dbReference type="InterPro" id="IPR029021">
    <property type="entry name" value="Prot-tyrosine_phosphatase-like"/>
</dbReference>
<dbReference type="Proteomes" id="UP000011682">
    <property type="component" value="Unassembled WGS sequence"/>
</dbReference>
<comment type="caution">
    <text evidence="2">The sequence shown here is derived from an EMBL/GenBank/DDBJ whole genome shotgun (WGS) entry which is preliminary data.</text>
</comment>
<dbReference type="eggNOG" id="COG2453">
    <property type="taxonomic scope" value="Bacteria"/>
</dbReference>
<evidence type="ECO:0000259" key="1">
    <source>
        <dbReference type="PROSITE" id="PS50056"/>
    </source>
</evidence>
<dbReference type="Gene3D" id="3.90.190.10">
    <property type="entry name" value="Protein tyrosine phosphatase superfamily"/>
    <property type="match status" value="1"/>
</dbReference>
<protein>
    <recommendedName>
        <fullName evidence="1">Tyrosine specific protein phosphatases domain-containing protein</fullName>
    </recommendedName>
</protein>
<proteinExistence type="predicted"/>
<dbReference type="PROSITE" id="PS00383">
    <property type="entry name" value="TYR_PHOSPHATASE_1"/>
    <property type="match status" value="1"/>
</dbReference>
<dbReference type="InterPro" id="IPR000340">
    <property type="entry name" value="Dual-sp_phosphatase_cat-dom"/>
</dbReference>